<evidence type="ECO:0000313" key="1">
    <source>
        <dbReference type="EMBL" id="KAG0444586.1"/>
    </source>
</evidence>
<reference evidence="1 2" key="1">
    <citation type="journal article" date="2020" name="Cell">
        <title>Large-Scale Comparative Analyses of Tick Genomes Elucidate Their Genetic Diversity and Vector Capacities.</title>
        <authorList>
            <consortium name="Tick Genome and Microbiome Consortium (TIGMIC)"/>
            <person name="Jia N."/>
            <person name="Wang J."/>
            <person name="Shi W."/>
            <person name="Du L."/>
            <person name="Sun Y."/>
            <person name="Zhan W."/>
            <person name="Jiang J.F."/>
            <person name="Wang Q."/>
            <person name="Zhang B."/>
            <person name="Ji P."/>
            <person name="Bell-Sakyi L."/>
            <person name="Cui X.M."/>
            <person name="Yuan T.T."/>
            <person name="Jiang B.G."/>
            <person name="Yang W.F."/>
            <person name="Lam T.T."/>
            <person name="Chang Q.C."/>
            <person name="Ding S.J."/>
            <person name="Wang X.J."/>
            <person name="Zhu J.G."/>
            <person name="Ruan X.D."/>
            <person name="Zhao L."/>
            <person name="Wei J.T."/>
            <person name="Ye R.Z."/>
            <person name="Que T.C."/>
            <person name="Du C.H."/>
            <person name="Zhou Y.H."/>
            <person name="Cheng J.X."/>
            <person name="Dai P.F."/>
            <person name="Guo W.B."/>
            <person name="Han X.H."/>
            <person name="Huang E.J."/>
            <person name="Li L.F."/>
            <person name="Wei W."/>
            <person name="Gao Y.C."/>
            <person name="Liu J.Z."/>
            <person name="Shao H.Z."/>
            <person name="Wang X."/>
            <person name="Wang C.C."/>
            <person name="Yang T.C."/>
            <person name="Huo Q.B."/>
            <person name="Li W."/>
            <person name="Chen H.Y."/>
            <person name="Chen S.E."/>
            <person name="Zhou L.G."/>
            <person name="Ni X.B."/>
            <person name="Tian J.H."/>
            <person name="Sheng Y."/>
            <person name="Liu T."/>
            <person name="Pan Y.S."/>
            <person name="Xia L.Y."/>
            <person name="Li J."/>
            <person name="Zhao F."/>
            <person name="Cao W.C."/>
        </authorList>
    </citation>
    <scope>NUCLEOTIDE SEQUENCE [LARGE SCALE GENOMIC DNA]</scope>
    <source>
        <strain evidence="1">Iper-2018</strain>
    </source>
</reference>
<evidence type="ECO:0000313" key="2">
    <source>
        <dbReference type="Proteomes" id="UP000805193"/>
    </source>
</evidence>
<dbReference type="Proteomes" id="UP000805193">
    <property type="component" value="Unassembled WGS sequence"/>
</dbReference>
<sequence>MDQSVTHICQSADAHKVTAKHFERKPRLQIKAGTARRPREVYEAIHSELVPHFAHLPRSDRLQIEDHVLSYRQLYTIHGFVHGKAVPLVTALLPSKTATTYQKCFEVERGALTSRFGSTGAQQIVHIDFEAAAIASCQQVSPGVTTKGCLFHFVQCLTRKIGESGLQSRYRDPASPELKEWVRKVVGLSILPPDLVLPHWNSHLKHSRPDTGDARMDNSIQDFVLYLEREWLYSSSQVQLWNYYHDGNNLRTTNHAEGWQSSLKLKFKSHPAGGTCVSRCLESGVFTDPEPHRGRLHLSGIHPAYSRSCEQFKTKKKEILALKVKENITYQDAKRCLSAFQRGSFAEAVTSGGPAPSKVSVATQVSLGNPGKPLQSSTSRLKLSLPGHSLSAAKAAEAPSRSKDSGAAEAMEVTPLPTPRRSSSEESERAPRSSSQKMTSSPNKPSAPGGSTPADFQGPNGQAMPARGSRSSSDEERHSRPNSLKRASSFKGQHRAAPSEKEGVGQHHTQYLPCLFRGGGGGGGGEGRSFFHPVLRTYPNFQEKSRLRSSHCGTAATAAARNSSPGAVAGAAAAISKDTAPAKDRGSRPSALRVLHMQQFFERLEQVEEAKARRRAEREEKKEERREERKRANAERHKERQEWHAEKKRLLSQALNITNR</sequence>
<keyword evidence="2" id="KW-1185">Reference proteome</keyword>
<proteinExistence type="predicted"/>
<dbReference type="EMBL" id="JABSTQ010001808">
    <property type="protein sequence ID" value="KAG0444586.1"/>
    <property type="molecule type" value="Genomic_DNA"/>
</dbReference>
<comment type="caution">
    <text evidence="1">The sequence shown here is derived from an EMBL/GenBank/DDBJ whole genome shotgun (WGS) entry which is preliminary data.</text>
</comment>
<gene>
    <name evidence="1" type="ORF">HPB47_013625</name>
</gene>
<name>A0AC60QZ17_IXOPE</name>
<accession>A0AC60QZ17</accession>
<protein>
    <submittedName>
        <fullName evidence="1">Uncharacterized protein</fullName>
    </submittedName>
</protein>
<organism evidence="1 2">
    <name type="scientific">Ixodes persulcatus</name>
    <name type="common">Taiga tick</name>
    <dbReference type="NCBI Taxonomy" id="34615"/>
    <lineage>
        <taxon>Eukaryota</taxon>
        <taxon>Metazoa</taxon>
        <taxon>Ecdysozoa</taxon>
        <taxon>Arthropoda</taxon>
        <taxon>Chelicerata</taxon>
        <taxon>Arachnida</taxon>
        <taxon>Acari</taxon>
        <taxon>Parasitiformes</taxon>
        <taxon>Ixodida</taxon>
        <taxon>Ixodoidea</taxon>
        <taxon>Ixodidae</taxon>
        <taxon>Ixodinae</taxon>
        <taxon>Ixodes</taxon>
    </lineage>
</organism>